<comment type="similarity">
    <text evidence="1">Belongs to the LysR transcriptional regulatory family.</text>
</comment>
<dbReference type="PRINTS" id="PR00039">
    <property type="entry name" value="HTHLYSR"/>
</dbReference>
<dbReference type="Proteomes" id="UP000608513">
    <property type="component" value="Unassembled WGS sequence"/>
</dbReference>
<dbReference type="PANTHER" id="PTHR30419">
    <property type="entry name" value="HTH-TYPE TRANSCRIPTIONAL REGULATOR YBHD"/>
    <property type="match status" value="1"/>
</dbReference>
<dbReference type="InterPro" id="IPR005119">
    <property type="entry name" value="LysR_subst-bd"/>
</dbReference>
<dbReference type="SUPFAM" id="SSF53850">
    <property type="entry name" value="Periplasmic binding protein-like II"/>
    <property type="match status" value="1"/>
</dbReference>
<dbReference type="RefSeq" id="WP_187077356.1">
    <property type="nucleotide sequence ID" value="NZ_JACORT010000007.1"/>
</dbReference>
<dbReference type="GO" id="GO:0003677">
    <property type="term" value="F:DNA binding"/>
    <property type="evidence" value="ECO:0007669"/>
    <property type="project" value="UniProtKB-KW"/>
</dbReference>
<reference evidence="6" key="1">
    <citation type="submission" date="2020-08" db="EMBL/GenBank/DDBJ databases">
        <title>Ramlibacter sp. USB13 16S ribosomal RNA gene genome sequencing and assembly.</title>
        <authorList>
            <person name="Kang M."/>
        </authorList>
    </citation>
    <scope>NUCLEOTIDE SEQUENCE</scope>
    <source>
        <strain evidence="6">USB13</strain>
    </source>
</reference>
<comment type="caution">
    <text evidence="6">The sequence shown here is derived from an EMBL/GenBank/DDBJ whole genome shotgun (WGS) entry which is preliminary data.</text>
</comment>
<dbReference type="InterPro" id="IPR050950">
    <property type="entry name" value="HTH-type_LysR_regulators"/>
</dbReference>
<dbReference type="InterPro" id="IPR036388">
    <property type="entry name" value="WH-like_DNA-bd_sf"/>
</dbReference>
<dbReference type="Pfam" id="PF00126">
    <property type="entry name" value="HTH_1"/>
    <property type="match status" value="1"/>
</dbReference>
<dbReference type="PANTHER" id="PTHR30419:SF8">
    <property type="entry name" value="NITROGEN ASSIMILATION TRANSCRIPTIONAL ACTIVATOR-RELATED"/>
    <property type="match status" value="1"/>
</dbReference>
<dbReference type="PROSITE" id="PS50931">
    <property type="entry name" value="HTH_LYSR"/>
    <property type="match status" value="1"/>
</dbReference>
<dbReference type="Gene3D" id="3.40.190.290">
    <property type="match status" value="1"/>
</dbReference>
<keyword evidence="3" id="KW-0238">DNA-binding</keyword>
<dbReference type="InterPro" id="IPR036390">
    <property type="entry name" value="WH_DNA-bd_sf"/>
</dbReference>
<evidence type="ECO:0000313" key="6">
    <source>
        <dbReference type="EMBL" id="MBC5784609.1"/>
    </source>
</evidence>
<gene>
    <name evidence="6" type="ORF">H8N03_16795</name>
</gene>
<keyword evidence="2" id="KW-0805">Transcription regulation</keyword>
<sequence length="307" mass="33034">MNAATAFTPSLRQLRAFRAVFHLRKLSAAAEQLSITQSAVSVLIRQLEDGLGTRLFDRTTRSLRPTPAAAEAIAVAERILRDVDSLGAGLRDLGALRRGRVSVAVTPTLGEILLPAVVRRFTKQHPEIQVLVDDCSPEQFVSRVVGEHVDLGIGTPERAAADVDTRKLLGDTLAFVCRKDHPLAARRQVRWADLVRQPVITVRPGYGIRPLIDGAAAQAGVQLDVVNDVTFLSTALWMVECGLGGAVMPSAYALGSGRTGLAVRKLHAPVVSRDIYLVTKRGRSLSPAAQALAVVIEGELGRKNEHS</sequence>
<dbReference type="GO" id="GO:0005829">
    <property type="term" value="C:cytosol"/>
    <property type="evidence" value="ECO:0007669"/>
    <property type="project" value="TreeGrafter"/>
</dbReference>
<dbReference type="CDD" id="cd08440">
    <property type="entry name" value="PBP2_LTTR_like_4"/>
    <property type="match status" value="1"/>
</dbReference>
<evidence type="ECO:0000256" key="1">
    <source>
        <dbReference type="ARBA" id="ARBA00009437"/>
    </source>
</evidence>
<dbReference type="Pfam" id="PF03466">
    <property type="entry name" value="LysR_substrate"/>
    <property type="match status" value="1"/>
</dbReference>
<protein>
    <submittedName>
        <fullName evidence="6">LysR family transcriptional regulator</fullName>
    </submittedName>
</protein>
<name>A0A923MUV8_9BURK</name>
<dbReference type="SUPFAM" id="SSF46785">
    <property type="entry name" value="Winged helix' DNA-binding domain"/>
    <property type="match status" value="1"/>
</dbReference>
<feature type="domain" description="HTH lysR-type" evidence="5">
    <location>
        <begin position="9"/>
        <end position="66"/>
    </location>
</feature>
<evidence type="ECO:0000256" key="2">
    <source>
        <dbReference type="ARBA" id="ARBA00023015"/>
    </source>
</evidence>
<dbReference type="Gene3D" id="1.10.10.10">
    <property type="entry name" value="Winged helix-like DNA-binding domain superfamily/Winged helix DNA-binding domain"/>
    <property type="match status" value="1"/>
</dbReference>
<dbReference type="AlphaFoldDB" id="A0A923MUV8"/>
<evidence type="ECO:0000259" key="5">
    <source>
        <dbReference type="PROSITE" id="PS50931"/>
    </source>
</evidence>
<keyword evidence="4" id="KW-0804">Transcription</keyword>
<dbReference type="EMBL" id="JACORT010000007">
    <property type="protein sequence ID" value="MBC5784609.1"/>
    <property type="molecule type" value="Genomic_DNA"/>
</dbReference>
<accession>A0A923MUV8</accession>
<evidence type="ECO:0000256" key="4">
    <source>
        <dbReference type="ARBA" id="ARBA00023163"/>
    </source>
</evidence>
<evidence type="ECO:0000256" key="3">
    <source>
        <dbReference type="ARBA" id="ARBA00023125"/>
    </source>
</evidence>
<dbReference type="GO" id="GO:0003700">
    <property type="term" value="F:DNA-binding transcription factor activity"/>
    <property type="evidence" value="ECO:0007669"/>
    <property type="project" value="InterPro"/>
</dbReference>
<evidence type="ECO:0000313" key="7">
    <source>
        <dbReference type="Proteomes" id="UP000608513"/>
    </source>
</evidence>
<dbReference type="FunFam" id="1.10.10.10:FF:000001">
    <property type="entry name" value="LysR family transcriptional regulator"/>
    <property type="match status" value="1"/>
</dbReference>
<organism evidence="6 7">
    <name type="scientific">Ramlibacter cellulosilyticus</name>
    <dbReference type="NCBI Taxonomy" id="2764187"/>
    <lineage>
        <taxon>Bacteria</taxon>
        <taxon>Pseudomonadati</taxon>
        <taxon>Pseudomonadota</taxon>
        <taxon>Betaproteobacteria</taxon>
        <taxon>Burkholderiales</taxon>
        <taxon>Comamonadaceae</taxon>
        <taxon>Ramlibacter</taxon>
    </lineage>
</organism>
<dbReference type="InterPro" id="IPR000847">
    <property type="entry name" value="LysR_HTH_N"/>
</dbReference>
<keyword evidence="7" id="KW-1185">Reference proteome</keyword>
<proteinExistence type="inferred from homology"/>